<dbReference type="AlphaFoldDB" id="A0A0N5CIZ8"/>
<accession>A0A0N5CIZ8</accession>
<name>A0A0N5CIZ8_STREA</name>
<evidence type="ECO:0000313" key="3">
    <source>
        <dbReference type="WBParaSite" id="SPAL_0001780500.1"/>
    </source>
</evidence>
<keyword evidence="2" id="KW-1185">Reference proteome</keyword>
<evidence type="ECO:0000256" key="1">
    <source>
        <dbReference type="SAM" id="MobiDB-lite"/>
    </source>
</evidence>
<protein>
    <submittedName>
        <fullName evidence="3">Uncharacterized protein</fullName>
    </submittedName>
</protein>
<dbReference type="Proteomes" id="UP000046392">
    <property type="component" value="Unplaced"/>
</dbReference>
<dbReference type="STRING" id="174720.A0A0N5CIZ8"/>
<reference evidence="3" key="1">
    <citation type="submission" date="2017-02" db="UniProtKB">
        <authorList>
            <consortium name="WormBaseParasite"/>
        </authorList>
    </citation>
    <scope>IDENTIFICATION</scope>
</reference>
<feature type="region of interest" description="Disordered" evidence="1">
    <location>
        <begin position="1"/>
        <end position="23"/>
    </location>
</feature>
<proteinExistence type="predicted"/>
<dbReference type="WBParaSite" id="SPAL_0001780500.1">
    <property type="protein sequence ID" value="SPAL_0001780500.1"/>
    <property type="gene ID" value="SPAL_0001780500"/>
</dbReference>
<evidence type="ECO:0000313" key="2">
    <source>
        <dbReference type="Proteomes" id="UP000046392"/>
    </source>
</evidence>
<organism evidence="2 3">
    <name type="scientific">Strongyloides papillosus</name>
    <name type="common">Intestinal threadworm</name>
    <dbReference type="NCBI Taxonomy" id="174720"/>
    <lineage>
        <taxon>Eukaryota</taxon>
        <taxon>Metazoa</taxon>
        <taxon>Ecdysozoa</taxon>
        <taxon>Nematoda</taxon>
        <taxon>Chromadorea</taxon>
        <taxon>Rhabditida</taxon>
        <taxon>Tylenchina</taxon>
        <taxon>Panagrolaimomorpha</taxon>
        <taxon>Strongyloidoidea</taxon>
        <taxon>Strongyloididae</taxon>
        <taxon>Strongyloides</taxon>
    </lineage>
</organism>
<sequence length="76" mass="8345">METKNSTTTPLPTIMEDAEGGNNNYIQSFPINRKAPGGNTFQRPMGSGIVHGNVNKVSFNVRQPPTLAPNNTMRRM</sequence>
<feature type="compositionally biased region" description="Polar residues" evidence="1">
    <location>
        <begin position="1"/>
        <end position="11"/>
    </location>
</feature>